<dbReference type="PROSITE" id="PS50943">
    <property type="entry name" value="HTH_CROC1"/>
    <property type="match status" value="1"/>
</dbReference>
<accession>A0ABX8ECF6</accession>
<reference evidence="5 6" key="1">
    <citation type="submission" date="2021-05" db="EMBL/GenBank/DDBJ databases">
        <title>Complete genome of Nocardioides aquaticus KCTC 9944T isolated from meromictic and hypersaline Ekho Lake, Antarctica.</title>
        <authorList>
            <person name="Hwang K."/>
            <person name="Kim K.M."/>
            <person name="Choe H."/>
        </authorList>
    </citation>
    <scope>NUCLEOTIDE SEQUENCE [LARGE SCALE GENOMIC DNA]</scope>
    <source>
        <strain evidence="5 6">KCTC 9944</strain>
    </source>
</reference>
<dbReference type="Proteomes" id="UP000679307">
    <property type="component" value="Chromosome"/>
</dbReference>
<dbReference type="Gene3D" id="1.10.260.40">
    <property type="entry name" value="lambda repressor-like DNA-binding domains"/>
    <property type="match status" value="1"/>
</dbReference>
<evidence type="ECO:0000313" key="5">
    <source>
        <dbReference type="EMBL" id="QVT78126.1"/>
    </source>
</evidence>
<dbReference type="PROSITE" id="PS50977">
    <property type="entry name" value="HTH_TETR_2"/>
    <property type="match status" value="1"/>
</dbReference>
<dbReference type="SMART" id="SM00530">
    <property type="entry name" value="HTH_XRE"/>
    <property type="match status" value="1"/>
</dbReference>
<feature type="domain" description="HTH tetR-type" evidence="4">
    <location>
        <begin position="108"/>
        <end position="168"/>
    </location>
</feature>
<sequence length="307" mass="32954">MPTLDDVPPVPSGDVTHRERLGRTIRGLRHQRGLTSRQLAALLEVSTATVSGIENGRTGVSTQRLAQVAQALGVPVEQLFADPADRPPRGAAAALAAVHAGDWRTFPPLVLDAPLTGALSAFLEYGYHGATMRTIAGRAGLSVPGLYHHHDSKQDLLVALLDVTMADLHARTRAALDEADGPVQRFAHVVECLALFHTHRRELGFVGASEMRSLEPAARSRVAASRVAEQRVVDAVVEDGVRARVFATTRPHEAARAAVTLCTALPQWFRHDGPATAEQVAADYVGFALDLVRCAPDHRPPPLRKAP</sequence>
<dbReference type="PANTHER" id="PTHR30055">
    <property type="entry name" value="HTH-TYPE TRANSCRIPTIONAL REGULATOR RUTR"/>
    <property type="match status" value="1"/>
</dbReference>
<keyword evidence="1 2" id="KW-0238">DNA-binding</keyword>
<dbReference type="InterPro" id="IPR041490">
    <property type="entry name" value="KstR2_TetR_C"/>
</dbReference>
<dbReference type="PANTHER" id="PTHR30055:SF237">
    <property type="entry name" value="TRANSCRIPTIONAL REPRESSOR MCE3R"/>
    <property type="match status" value="1"/>
</dbReference>
<organism evidence="5 6">
    <name type="scientific">Nocardioides aquaticus</name>
    <dbReference type="NCBI Taxonomy" id="160826"/>
    <lineage>
        <taxon>Bacteria</taxon>
        <taxon>Bacillati</taxon>
        <taxon>Actinomycetota</taxon>
        <taxon>Actinomycetes</taxon>
        <taxon>Propionibacteriales</taxon>
        <taxon>Nocardioidaceae</taxon>
        <taxon>Nocardioides</taxon>
    </lineage>
</organism>
<dbReference type="InterPro" id="IPR001387">
    <property type="entry name" value="Cro/C1-type_HTH"/>
</dbReference>
<gene>
    <name evidence="5" type="primary">kstR2_3</name>
    <name evidence="5" type="ORF">ENKNEFLB_00499</name>
</gene>
<evidence type="ECO:0000259" key="4">
    <source>
        <dbReference type="PROSITE" id="PS50977"/>
    </source>
</evidence>
<evidence type="ECO:0000313" key="6">
    <source>
        <dbReference type="Proteomes" id="UP000679307"/>
    </source>
</evidence>
<dbReference type="CDD" id="cd00093">
    <property type="entry name" value="HTH_XRE"/>
    <property type="match status" value="1"/>
</dbReference>
<dbReference type="SUPFAM" id="SSF48498">
    <property type="entry name" value="Tetracyclin repressor-like, C-terminal domain"/>
    <property type="match status" value="1"/>
</dbReference>
<dbReference type="Pfam" id="PF17932">
    <property type="entry name" value="TetR_C_24"/>
    <property type="match status" value="1"/>
</dbReference>
<evidence type="ECO:0000256" key="1">
    <source>
        <dbReference type="ARBA" id="ARBA00023125"/>
    </source>
</evidence>
<evidence type="ECO:0000256" key="2">
    <source>
        <dbReference type="PROSITE-ProRule" id="PRU00335"/>
    </source>
</evidence>
<protein>
    <submittedName>
        <fullName evidence="5">HTH-type transcriptional repressor KstR2</fullName>
    </submittedName>
</protein>
<evidence type="ECO:0000259" key="3">
    <source>
        <dbReference type="PROSITE" id="PS50943"/>
    </source>
</evidence>
<dbReference type="InterPro" id="IPR009057">
    <property type="entry name" value="Homeodomain-like_sf"/>
</dbReference>
<dbReference type="Pfam" id="PF00440">
    <property type="entry name" value="TetR_N"/>
    <property type="match status" value="1"/>
</dbReference>
<proteinExistence type="predicted"/>
<dbReference type="PRINTS" id="PR00455">
    <property type="entry name" value="HTHTETR"/>
</dbReference>
<dbReference type="InterPro" id="IPR010982">
    <property type="entry name" value="Lambda_DNA-bd_dom_sf"/>
</dbReference>
<keyword evidence="6" id="KW-1185">Reference proteome</keyword>
<feature type="DNA-binding region" description="H-T-H motif" evidence="2">
    <location>
        <begin position="131"/>
        <end position="150"/>
    </location>
</feature>
<feature type="domain" description="HTH cro/C1-type" evidence="3">
    <location>
        <begin position="25"/>
        <end position="79"/>
    </location>
</feature>
<dbReference type="SUPFAM" id="SSF47413">
    <property type="entry name" value="lambda repressor-like DNA-binding domains"/>
    <property type="match status" value="1"/>
</dbReference>
<dbReference type="EMBL" id="CP075371">
    <property type="protein sequence ID" value="QVT78126.1"/>
    <property type="molecule type" value="Genomic_DNA"/>
</dbReference>
<dbReference type="InterPro" id="IPR050109">
    <property type="entry name" value="HTH-type_TetR-like_transc_reg"/>
</dbReference>
<dbReference type="InterPro" id="IPR036271">
    <property type="entry name" value="Tet_transcr_reg_TetR-rel_C_sf"/>
</dbReference>
<dbReference type="Gene3D" id="1.10.357.10">
    <property type="entry name" value="Tetracycline Repressor, domain 2"/>
    <property type="match status" value="1"/>
</dbReference>
<name>A0ABX8ECF6_9ACTN</name>
<dbReference type="SUPFAM" id="SSF46689">
    <property type="entry name" value="Homeodomain-like"/>
    <property type="match status" value="1"/>
</dbReference>
<dbReference type="Pfam" id="PF13560">
    <property type="entry name" value="HTH_31"/>
    <property type="match status" value="1"/>
</dbReference>
<dbReference type="RefSeq" id="WP_214057755.1">
    <property type="nucleotide sequence ID" value="NZ_BAAAHS010000117.1"/>
</dbReference>
<dbReference type="InterPro" id="IPR001647">
    <property type="entry name" value="HTH_TetR"/>
</dbReference>